<name>A0AA34S0T0_PSEPU</name>
<dbReference type="Proteomes" id="UP000017753">
    <property type="component" value="Plasmid pTTS12"/>
</dbReference>
<dbReference type="EMBL" id="CP009975">
    <property type="protein sequence ID" value="AJA16872.1"/>
    <property type="molecule type" value="Genomic_DNA"/>
</dbReference>
<reference evidence="1 2" key="2">
    <citation type="submission" date="2014-11" db="EMBL/GenBank/DDBJ databases">
        <title>Draft genome sequence of the solvent-tolerant Pseudomonas putida S12 including megaplasmid pTTS12.</title>
        <authorList>
            <person name="Wierckx N."/>
            <person name="Nijkamp J."/>
            <person name="Ballerstedt H."/>
            <person name="Siezen R.J."/>
            <person name="Wels M."/>
            <person name="de Ridder D."/>
            <person name="de Winde J.H."/>
            <person name="Ruijssenaars H.J."/>
        </authorList>
    </citation>
    <scope>NUCLEOTIDE SEQUENCE [LARGE SCALE GENOMIC DNA]</scope>
    <source>
        <strain evidence="1 2">S12</strain>
        <plasmid evidence="1 2">pTTS12</plasmid>
    </source>
</reference>
<dbReference type="AlphaFoldDB" id="A0AA34S0T0"/>
<gene>
    <name evidence="1" type="ORF">RPPX_26335</name>
</gene>
<dbReference type="GeneID" id="93444654"/>
<organism evidence="1 2">
    <name type="scientific">Pseudomonas putida S12</name>
    <dbReference type="NCBI Taxonomy" id="1215087"/>
    <lineage>
        <taxon>Bacteria</taxon>
        <taxon>Pseudomonadati</taxon>
        <taxon>Pseudomonadota</taxon>
        <taxon>Gammaproteobacteria</taxon>
        <taxon>Pseudomonadales</taxon>
        <taxon>Pseudomonadaceae</taxon>
        <taxon>Pseudomonas</taxon>
    </lineage>
</organism>
<geneLocation type="plasmid" evidence="1 2">
    <name>pTTS12</name>
</geneLocation>
<proteinExistence type="predicted"/>
<accession>A0AA34S0T0</accession>
<protein>
    <submittedName>
        <fullName evidence="1">Uncharacterized protein</fullName>
    </submittedName>
</protein>
<sequence length="161" mass="18028">MLKHLMMANAPNLKSLLIQELQTVPGESVHLSEVRKFVSCPKLADFYVRGNHGHGLVAVGDTFLESRTMLADRAHPSFALPLQCYEEFLIGKEVVREVGRKDGPLTRIELWPFNPGDLSPDQFVLAIALSYLPHEYRMDERLAIAVESLLCPLGFTLGEEP</sequence>
<evidence type="ECO:0000313" key="1">
    <source>
        <dbReference type="EMBL" id="AJA16872.1"/>
    </source>
</evidence>
<evidence type="ECO:0000313" key="2">
    <source>
        <dbReference type="Proteomes" id="UP000017753"/>
    </source>
</evidence>
<keyword evidence="1" id="KW-0614">Plasmid</keyword>
<reference evidence="1 2" key="1">
    <citation type="submission" date="2014-11" db="EMBL/GenBank/DDBJ databases">
        <title>Complete genome sequence of Pseudomonas putida S12 including megaplasmid pTTS12.</title>
        <authorList>
            <person name="Kuepper J."/>
            <person name="Ruijssenaars H.J."/>
            <person name="Blank L.M."/>
            <person name="de Winde J.H."/>
            <person name="Wierckx N."/>
        </authorList>
    </citation>
    <scope>NUCLEOTIDE SEQUENCE [LARGE SCALE GENOMIC DNA]</scope>
    <source>
        <strain evidence="1 2">S12</strain>
        <plasmid evidence="1 2">pTTS12</plasmid>
    </source>
</reference>
<dbReference type="RefSeq" id="WP_019437795.1">
    <property type="nucleotide sequence ID" value="NZ_ALNR01000177.1"/>
</dbReference>